<dbReference type="SUPFAM" id="SSF55874">
    <property type="entry name" value="ATPase domain of HSP90 chaperone/DNA topoisomerase II/histidine kinase"/>
    <property type="match status" value="1"/>
</dbReference>
<keyword evidence="13" id="KW-0902">Two-component regulatory system</keyword>
<dbReference type="SUPFAM" id="SSF47384">
    <property type="entry name" value="Homodimeric domain of signal transducing histidine kinase"/>
    <property type="match status" value="1"/>
</dbReference>
<dbReference type="PROSITE" id="PS50113">
    <property type="entry name" value="PAC"/>
    <property type="match status" value="1"/>
</dbReference>
<evidence type="ECO:0000259" key="17">
    <source>
        <dbReference type="PROSITE" id="PS50112"/>
    </source>
</evidence>
<keyword evidence="5" id="KW-1003">Cell membrane</keyword>
<dbReference type="InterPro" id="IPR013767">
    <property type="entry name" value="PAS_fold"/>
</dbReference>
<dbReference type="AlphaFoldDB" id="A0A075R6Q2"/>
<dbReference type="KEGG" id="blr:BRLA_c009190"/>
<feature type="transmembrane region" description="Helical" evidence="15">
    <location>
        <begin position="167"/>
        <end position="185"/>
    </location>
</feature>
<dbReference type="SMART" id="SM00091">
    <property type="entry name" value="PAS"/>
    <property type="match status" value="1"/>
</dbReference>
<dbReference type="EMBL" id="CP007806">
    <property type="protein sequence ID" value="AIG25260.1"/>
    <property type="molecule type" value="Genomic_DNA"/>
</dbReference>
<feature type="transmembrane region" description="Helical" evidence="15">
    <location>
        <begin position="6"/>
        <end position="28"/>
    </location>
</feature>
<dbReference type="GO" id="GO:0005886">
    <property type="term" value="C:plasma membrane"/>
    <property type="evidence" value="ECO:0007669"/>
    <property type="project" value="UniProtKB-SubCell"/>
</dbReference>
<dbReference type="GO" id="GO:0004721">
    <property type="term" value="F:phosphoprotein phosphatase activity"/>
    <property type="evidence" value="ECO:0007669"/>
    <property type="project" value="TreeGrafter"/>
</dbReference>
<evidence type="ECO:0000256" key="5">
    <source>
        <dbReference type="ARBA" id="ARBA00022475"/>
    </source>
</evidence>
<evidence type="ECO:0000256" key="2">
    <source>
        <dbReference type="ARBA" id="ARBA00004314"/>
    </source>
</evidence>
<dbReference type="PROSITE" id="PS50109">
    <property type="entry name" value="HIS_KIN"/>
    <property type="match status" value="1"/>
</dbReference>
<evidence type="ECO:0000256" key="9">
    <source>
        <dbReference type="ARBA" id="ARBA00022741"/>
    </source>
</evidence>
<dbReference type="Proteomes" id="UP000005850">
    <property type="component" value="Chromosome"/>
</dbReference>
<dbReference type="SMART" id="SM00387">
    <property type="entry name" value="HATPase_c"/>
    <property type="match status" value="1"/>
</dbReference>
<evidence type="ECO:0000259" key="16">
    <source>
        <dbReference type="PROSITE" id="PS50109"/>
    </source>
</evidence>
<dbReference type="SUPFAM" id="SSF158472">
    <property type="entry name" value="HAMP domain-like"/>
    <property type="match status" value="1"/>
</dbReference>
<dbReference type="EC" id="2.7.13.3" evidence="4"/>
<dbReference type="Gene3D" id="3.30.565.10">
    <property type="entry name" value="Histidine kinase-like ATPase, C-terminal domain"/>
    <property type="match status" value="1"/>
</dbReference>
<dbReference type="InterPro" id="IPR036890">
    <property type="entry name" value="HATPase_C_sf"/>
</dbReference>
<dbReference type="NCBIfam" id="NF046044">
    <property type="entry name" value="PnpS"/>
    <property type="match status" value="1"/>
</dbReference>
<dbReference type="GO" id="GO:0005524">
    <property type="term" value="F:ATP binding"/>
    <property type="evidence" value="ECO:0007669"/>
    <property type="project" value="UniProtKB-KW"/>
</dbReference>
<dbReference type="InterPro" id="IPR050351">
    <property type="entry name" value="BphY/WalK/GraS-like"/>
</dbReference>
<feature type="domain" description="HAMP" evidence="19">
    <location>
        <begin position="191"/>
        <end position="243"/>
    </location>
</feature>
<dbReference type="Pfam" id="PF02518">
    <property type="entry name" value="HATPase_c"/>
    <property type="match status" value="1"/>
</dbReference>
<comment type="catalytic activity">
    <reaction evidence="1">
        <text>ATP + protein L-histidine = ADP + protein N-phospho-L-histidine.</text>
        <dbReference type="EC" id="2.7.13.3"/>
    </reaction>
</comment>
<dbReference type="InterPro" id="IPR004358">
    <property type="entry name" value="Sig_transdc_His_kin-like_C"/>
</dbReference>
<keyword evidence="21" id="KW-1185">Reference proteome</keyword>
<dbReference type="InterPro" id="IPR000700">
    <property type="entry name" value="PAS-assoc_C"/>
</dbReference>
<evidence type="ECO:0000256" key="13">
    <source>
        <dbReference type="ARBA" id="ARBA00023012"/>
    </source>
</evidence>
<dbReference type="InterPro" id="IPR029151">
    <property type="entry name" value="Sensor-like_sf"/>
</dbReference>
<dbReference type="Pfam" id="PF00989">
    <property type="entry name" value="PAS"/>
    <property type="match status" value="1"/>
</dbReference>
<evidence type="ECO:0000256" key="15">
    <source>
        <dbReference type="SAM" id="Phobius"/>
    </source>
</evidence>
<evidence type="ECO:0000256" key="14">
    <source>
        <dbReference type="ARBA" id="ARBA00023136"/>
    </source>
</evidence>
<dbReference type="STRING" id="1042163.BRLA_c009190"/>
<dbReference type="InterPro" id="IPR003660">
    <property type="entry name" value="HAMP_dom"/>
</dbReference>
<dbReference type="RefSeq" id="WP_003335234.1">
    <property type="nucleotide sequence ID" value="NZ_CP007806.1"/>
</dbReference>
<gene>
    <name evidence="20" type="primary">phoR_3</name>
    <name evidence="20" type="ORF">BRLA_c009190</name>
</gene>
<dbReference type="Gene3D" id="6.10.340.10">
    <property type="match status" value="1"/>
</dbReference>
<dbReference type="eggNOG" id="COG5002">
    <property type="taxonomic scope" value="Bacteria"/>
</dbReference>
<evidence type="ECO:0000313" key="21">
    <source>
        <dbReference type="Proteomes" id="UP000005850"/>
    </source>
</evidence>
<evidence type="ECO:0000313" key="20">
    <source>
        <dbReference type="EMBL" id="AIG25260.1"/>
    </source>
</evidence>
<feature type="domain" description="PAS" evidence="17">
    <location>
        <begin position="248"/>
        <end position="293"/>
    </location>
</feature>
<keyword evidence="14 15" id="KW-0472">Membrane</keyword>
<dbReference type="Gene3D" id="3.30.450.20">
    <property type="entry name" value="PAS domain"/>
    <property type="match status" value="2"/>
</dbReference>
<dbReference type="PANTHER" id="PTHR45453:SF1">
    <property type="entry name" value="PHOSPHATE REGULON SENSOR PROTEIN PHOR"/>
    <property type="match status" value="1"/>
</dbReference>
<dbReference type="InterPro" id="IPR003594">
    <property type="entry name" value="HATPase_dom"/>
</dbReference>
<dbReference type="GO" id="GO:0006355">
    <property type="term" value="P:regulation of DNA-templated transcription"/>
    <property type="evidence" value="ECO:0007669"/>
    <property type="project" value="InterPro"/>
</dbReference>
<evidence type="ECO:0000259" key="18">
    <source>
        <dbReference type="PROSITE" id="PS50113"/>
    </source>
</evidence>
<keyword evidence="6" id="KW-0597">Phosphoprotein</keyword>
<dbReference type="InterPro" id="IPR036097">
    <property type="entry name" value="HisK_dim/P_sf"/>
</dbReference>
<accession>A0A075R6Q2</accession>
<dbReference type="CDD" id="cd00075">
    <property type="entry name" value="HATPase"/>
    <property type="match status" value="1"/>
</dbReference>
<keyword evidence="7 20" id="KW-0808">Transferase</keyword>
<dbReference type="GO" id="GO:0000155">
    <property type="term" value="F:phosphorelay sensor kinase activity"/>
    <property type="evidence" value="ECO:0007669"/>
    <property type="project" value="InterPro"/>
</dbReference>
<dbReference type="SUPFAM" id="SSF103190">
    <property type="entry name" value="Sensory domain-like"/>
    <property type="match status" value="1"/>
</dbReference>
<dbReference type="HOGENOM" id="CLU_000445_89_2_9"/>
<dbReference type="CDD" id="cd00082">
    <property type="entry name" value="HisKA"/>
    <property type="match status" value="1"/>
</dbReference>
<dbReference type="GO" id="GO:0016036">
    <property type="term" value="P:cellular response to phosphate starvation"/>
    <property type="evidence" value="ECO:0007669"/>
    <property type="project" value="TreeGrafter"/>
</dbReference>
<keyword evidence="11" id="KW-0067">ATP-binding</keyword>
<dbReference type="CDD" id="cd00130">
    <property type="entry name" value="PAS"/>
    <property type="match status" value="1"/>
</dbReference>
<dbReference type="PROSITE" id="PS50112">
    <property type="entry name" value="PAS"/>
    <property type="match status" value="1"/>
</dbReference>
<dbReference type="SMART" id="SM00388">
    <property type="entry name" value="HisKA"/>
    <property type="match status" value="1"/>
</dbReference>
<dbReference type="CDD" id="cd06225">
    <property type="entry name" value="HAMP"/>
    <property type="match status" value="1"/>
</dbReference>
<dbReference type="Gene3D" id="1.10.287.130">
    <property type="match status" value="1"/>
</dbReference>
<proteinExistence type="predicted"/>
<keyword evidence="10" id="KW-0418">Kinase</keyword>
<keyword evidence="12 15" id="KW-1133">Transmembrane helix</keyword>
<comment type="subcellular location">
    <subcellularLocation>
        <location evidence="3">Cell membrane</location>
        <topology evidence="3">Multi-pass membrane protein</topology>
    </subcellularLocation>
    <subcellularLocation>
        <location evidence="2">Membrane raft</location>
        <topology evidence="2">Multi-pass membrane protein</topology>
    </subcellularLocation>
</comment>
<evidence type="ECO:0000259" key="19">
    <source>
        <dbReference type="PROSITE" id="PS50885"/>
    </source>
</evidence>
<dbReference type="SMART" id="SM00304">
    <property type="entry name" value="HAMP"/>
    <property type="match status" value="1"/>
</dbReference>
<dbReference type="Pfam" id="PF00512">
    <property type="entry name" value="HisKA"/>
    <property type="match status" value="1"/>
</dbReference>
<evidence type="ECO:0000256" key="7">
    <source>
        <dbReference type="ARBA" id="ARBA00022679"/>
    </source>
</evidence>
<dbReference type="PROSITE" id="PS50885">
    <property type="entry name" value="HAMP"/>
    <property type="match status" value="1"/>
</dbReference>
<evidence type="ECO:0000256" key="1">
    <source>
        <dbReference type="ARBA" id="ARBA00000085"/>
    </source>
</evidence>
<evidence type="ECO:0000256" key="8">
    <source>
        <dbReference type="ARBA" id="ARBA00022692"/>
    </source>
</evidence>
<dbReference type="FunFam" id="3.30.565.10:FF:000023">
    <property type="entry name" value="PAS domain-containing sensor histidine kinase"/>
    <property type="match status" value="1"/>
</dbReference>
<dbReference type="PRINTS" id="PR00344">
    <property type="entry name" value="BCTRLSENSOR"/>
</dbReference>
<dbReference type="InterPro" id="IPR005467">
    <property type="entry name" value="His_kinase_dom"/>
</dbReference>
<name>A0A075R6Q2_BRELA</name>
<dbReference type="GO" id="GO:0045121">
    <property type="term" value="C:membrane raft"/>
    <property type="evidence" value="ECO:0007669"/>
    <property type="project" value="UniProtKB-SubCell"/>
</dbReference>
<dbReference type="FunFam" id="1.10.287.130:FF:000001">
    <property type="entry name" value="Two-component sensor histidine kinase"/>
    <property type="match status" value="1"/>
</dbReference>
<feature type="domain" description="PAC" evidence="18">
    <location>
        <begin position="318"/>
        <end position="368"/>
    </location>
</feature>
<dbReference type="Pfam" id="PF00672">
    <property type="entry name" value="HAMP"/>
    <property type="match status" value="1"/>
</dbReference>
<reference evidence="20 21" key="1">
    <citation type="journal article" date="2011" name="J. Bacteriol.">
        <title>Genome sequence of Brevibacillus laterosporus LMG 15441, a pathogen of invertebrates.</title>
        <authorList>
            <person name="Djukic M."/>
            <person name="Poehlein A."/>
            <person name="Thurmer A."/>
            <person name="Daniel R."/>
        </authorList>
    </citation>
    <scope>NUCLEOTIDE SEQUENCE [LARGE SCALE GENOMIC DNA]</scope>
    <source>
        <strain evidence="20 21">LMG 15441</strain>
    </source>
</reference>
<sequence length="592" mass="67071">MNRFRLKLTFTILSLISLVLIVIGIFIGKVMERSYLQMQYDLLRKEALFISETIIDPKILTQQERLEAQIQHFTESMEVRITVVDPLGVVMADTSGVDQKLKNHAHRAEIEAALRGQVGIAHRESDTLHQQMIYVAVPLKDNKTGQVVGAVRSAMSMQTITQSVHQMWFSLVMGLVITLIIGSIVSSRISHGITKPIEEIIRVARNITQRQYESRVKIKPRDELGQLATAINFMASSLEQQMYQISENQQRLTGVLATMPSGVILIAENGRIELINNAVEKMLNISSSELVGKLHFEAGHNYGFSKHIDDVMRTGERKRDEIHIFYPTERMIYADFSPYVNYRGEIKGVLAVLNDITDIRRLEKMRSDFVANVSHELRTPITSIKGFTETLLDGALKDEEISRHFLQIIYDESERLFRLISDILDLSKIEQKRITLTYTEVEMHRLIEETAVLLREQLQRKELKLILPADQGIMLRADKDCLQQILLNLLANAIAYTPEGGNITIELRRDEDYLYLDVADTGIGIPEDDLGRIFERFYRVDKARSRDSGGTGLGLAIVKHICESLHGSITVRSTEGVGSVFSVTLPLDNPIS</sequence>
<evidence type="ECO:0000256" key="12">
    <source>
        <dbReference type="ARBA" id="ARBA00022989"/>
    </source>
</evidence>
<dbReference type="InterPro" id="IPR000014">
    <property type="entry name" value="PAS"/>
</dbReference>
<evidence type="ECO:0000256" key="4">
    <source>
        <dbReference type="ARBA" id="ARBA00012438"/>
    </source>
</evidence>
<organism evidence="20 21">
    <name type="scientific">Brevibacillus laterosporus LMG 15441</name>
    <dbReference type="NCBI Taxonomy" id="1042163"/>
    <lineage>
        <taxon>Bacteria</taxon>
        <taxon>Bacillati</taxon>
        <taxon>Bacillota</taxon>
        <taxon>Bacilli</taxon>
        <taxon>Bacillales</taxon>
        <taxon>Paenibacillaceae</taxon>
        <taxon>Brevibacillus</taxon>
    </lineage>
</organism>
<feature type="domain" description="Histidine kinase" evidence="16">
    <location>
        <begin position="372"/>
        <end position="589"/>
    </location>
</feature>
<protein>
    <recommendedName>
        <fullName evidence="4">histidine kinase</fullName>
        <ecNumber evidence="4">2.7.13.3</ecNumber>
    </recommendedName>
</protein>
<dbReference type="InterPro" id="IPR035965">
    <property type="entry name" value="PAS-like_dom_sf"/>
</dbReference>
<keyword evidence="8 15" id="KW-0812">Transmembrane</keyword>
<keyword evidence="9" id="KW-0547">Nucleotide-binding</keyword>
<evidence type="ECO:0000256" key="3">
    <source>
        <dbReference type="ARBA" id="ARBA00004651"/>
    </source>
</evidence>
<dbReference type="InterPro" id="IPR003661">
    <property type="entry name" value="HisK_dim/P_dom"/>
</dbReference>
<evidence type="ECO:0000256" key="6">
    <source>
        <dbReference type="ARBA" id="ARBA00022553"/>
    </source>
</evidence>
<dbReference type="SUPFAM" id="SSF55785">
    <property type="entry name" value="PYP-like sensor domain (PAS domain)"/>
    <property type="match status" value="1"/>
</dbReference>
<evidence type="ECO:0000256" key="11">
    <source>
        <dbReference type="ARBA" id="ARBA00022840"/>
    </source>
</evidence>
<dbReference type="PANTHER" id="PTHR45453">
    <property type="entry name" value="PHOSPHATE REGULON SENSOR PROTEIN PHOR"/>
    <property type="match status" value="1"/>
</dbReference>
<dbReference type="NCBIfam" id="TIGR00229">
    <property type="entry name" value="sensory_box"/>
    <property type="match status" value="1"/>
</dbReference>
<evidence type="ECO:0000256" key="10">
    <source>
        <dbReference type="ARBA" id="ARBA00022777"/>
    </source>
</evidence>